<keyword evidence="2" id="KW-1185">Reference proteome</keyword>
<accession>A0A195F0I1</accession>
<sequence>MGVVALINSQPSSILRYDEGGEVNGSLCFEYSSTGWENDRLDPGKVFERVSLSDLNRICDSTNTDLGRVTRRNSLRYLTKDGYGCGGFRYHRADLLRIYVGQCGYY</sequence>
<dbReference type="AlphaFoldDB" id="A0A195F0I1"/>
<evidence type="ECO:0000313" key="2">
    <source>
        <dbReference type="Proteomes" id="UP000078541"/>
    </source>
</evidence>
<proteinExistence type="predicted"/>
<reference evidence="1 2" key="1">
    <citation type="submission" date="2016-03" db="EMBL/GenBank/DDBJ databases">
        <title>Trachymyrmex septentrionalis WGS genome.</title>
        <authorList>
            <person name="Nygaard S."/>
            <person name="Hu H."/>
            <person name="Boomsma J."/>
            <person name="Zhang G."/>
        </authorList>
    </citation>
    <scope>NUCLEOTIDE SEQUENCE [LARGE SCALE GENOMIC DNA]</scope>
    <source>
        <strain evidence="1">Tsep2-gDNA-1</strain>
        <tissue evidence="1">Whole body</tissue>
    </source>
</reference>
<dbReference type="EMBL" id="KQ981897">
    <property type="protein sequence ID" value="KYN33667.1"/>
    <property type="molecule type" value="Genomic_DNA"/>
</dbReference>
<dbReference type="Proteomes" id="UP000078541">
    <property type="component" value="Unassembled WGS sequence"/>
</dbReference>
<organism evidence="1 2">
    <name type="scientific">Trachymyrmex septentrionalis</name>
    <dbReference type="NCBI Taxonomy" id="34720"/>
    <lineage>
        <taxon>Eukaryota</taxon>
        <taxon>Metazoa</taxon>
        <taxon>Ecdysozoa</taxon>
        <taxon>Arthropoda</taxon>
        <taxon>Hexapoda</taxon>
        <taxon>Insecta</taxon>
        <taxon>Pterygota</taxon>
        <taxon>Neoptera</taxon>
        <taxon>Endopterygota</taxon>
        <taxon>Hymenoptera</taxon>
        <taxon>Apocrita</taxon>
        <taxon>Aculeata</taxon>
        <taxon>Formicoidea</taxon>
        <taxon>Formicidae</taxon>
        <taxon>Myrmicinae</taxon>
        <taxon>Trachymyrmex</taxon>
    </lineage>
</organism>
<evidence type="ECO:0000313" key="1">
    <source>
        <dbReference type="EMBL" id="KYN33667.1"/>
    </source>
</evidence>
<name>A0A195F0I1_9HYME</name>
<gene>
    <name evidence="1" type="ORF">ALC56_11924</name>
</gene>
<protein>
    <submittedName>
        <fullName evidence="1">Uncharacterized protein</fullName>
    </submittedName>
</protein>